<dbReference type="STRING" id="1123281.SAMN02745180_01926"/>
<evidence type="ECO:0000313" key="4">
    <source>
        <dbReference type="EMBL" id="SHI05257.1"/>
    </source>
</evidence>
<accession>A0A1M5XZL6</accession>
<keyword evidence="1" id="KW-0175">Coiled coil</keyword>
<dbReference type="InterPro" id="IPR038610">
    <property type="entry name" value="FliK-like_C_sf"/>
</dbReference>
<evidence type="ECO:0000256" key="2">
    <source>
        <dbReference type="SAM" id="MobiDB-lite"/>
    </source>
</evidence>
<evidence type="ECO:0000259" key="3">
    <source>
        <dbReference type="Pfam" id="PF02120"/>
    </source>
</evidence>
<evidence type="ECO:0000313" key="5">
    <source>
        <dbReference type="Proteomes" id="UP000184389"/>
    </source>
</evidence>
<dbReference type="Pfam" id="PF02120">
    <property type="entry name" value="Flg_hook"/>
    <property type="match status" value="1"/>
</dbReference>
<dbReference type="PANTHER" id="PTHR37533">
    <property type="entry name" value="FLAGELLAR HOOK-LENGTH CONTROL PROTEIN"/>
    <property type="match status" value="1"/>
</dbReference>
<keyword evidence="5" id="KW-1185">Reference proteome</keyword>
<feature type="compositionally biased region" description="Basic and acidic residues" evidence="2">
    <location>
        <begin position="268"/>
        <end position="278"/>
    </location>
</feature>
<feature type="coiled-coil region" evidence="1">
    <location>
        <begin position="158"/>
        <end position="208"/>
    </location>
</feature>
<dbReference type="CDD" id="cd17470">
    <property type="entry name" value="T3SS_Flik_C"/>
    <property type="match status" value="1"/>
</dbReference>
<dbReference type="Proteomes" id="UP000184389">
    <property type="component" value="Unassembled WGS sequence"/>
</dbReference>
<name>A0A1M5XZL6_9FIRM</name>
<evidence type="ECO:0000256" key="1">
    <source>
        <dbReference type="SAM" id="Coils"/>
    </source>
</evidence>
<gene>
    <name evidence="4" type="ORF">SAMN02745180_01926</name>
</gene>
<proteinExistence type="predicted"/>
<feature type="domain" description="Flagellar hook-length control protein-like C-terminal" evidence="3">
    <location>
        <begin position="322"/>
        <end position="397"/>
    </location>
</feature>
<organism evidence="4 5">
    <name type="scientific">Sporanaerobacter acetigenes DSM 13106</name>
    <dbReference type="NCBI Taxonomy" id="1123281"/>
    <lineage>
        <taxon>Bacteria</taxon>
        <taxon>Bacillati</taxon>
        <taxon>Bacillota</taxon>
        <taxon>Tissierellia</taxon>
        <taxon>Tissierellales</taxon>
        <taxon>Sporanaerobacteraceae</taxon>
        <taxon>Sporanaerobacter</taxon>
    </lineage>
</organism>
<sequence>MKDINIPILDSKVESDFFVSTKSNIIKNDSKDFSNCLKQAQNDIQDGHKVKSEANSKFQYKKAISSKTVTKGKNEKISTGELEDDVENMSPISDELESLNCQIQNLILQLLGFYTNNDENNENEVKKSIEQVKDIVEESKFILNDDFKPMDKIEFESLEDIMDGLDELENIVEKLENKFNDVLDVKTNENLKSNILALRKEIKTAFENTLSKEIPTDINIETIKSDNQVETKDVFFSNQNSEENVKKNTVAEIETKGEENLLEEDLDEKSTESNEIREEPLLANSKIKTNFEGKIEAIQKKEIEMPKDEIIKQVLDKGKAILDENKSEIRIKLKPEVLGEVLLKVEVEKGVVVAKAMVDNYRVKELLEANIYQLKEGLEEQGLDIKTFEVQVGTNSNFENQKREKYSSNGKNKKIKIKKLDLSNLSTYEENNVFNNENITQEGSLDLMA</sequence>
<dbReference type="PANTHER" id="PTHR37533:SF2">
    <property type="entry name" value="FLAGELLAR HOOK-LENGTH CONTROL PROTEIN"/>
    <property type="match status" value="1"/>
</dbReference>
<dbReference type="EMBL" id="FQXR01000008">
    <property type="protein sequence ID" value="SHI05257.1"/>
    <property type="molecule type" value="Genomic_DNA"/>
</dbReference>
<dbReference type="InterPro" id="IPR052563">
    <property type="entry name" value="FliK"/>
</dbReference>
<feature type="region of interest" description="Disordered" evidence="2">
    <location>
        <begin position="258"/>
        <end position="278"/>
    </location>
</feature>
<reference evidence="4 5" key="1">
    <citation type="submission" date="2016-11" db="EMBL/GenBank/DDBJ databases">
        <authorList>
            <person name="Jaros S."/>
            <person name="Januszkiewicz K."/>
            <person name="Wedrychowicz H."/>
        </authorList>
    </citation>
    <scope>NUCLEOTIDE SEQUENCE [LARGE SCALE GENOMIC DNA]</scope>
    <source>
        <strain evidence="4 5">DSM 13106</strain>
    </source>
</reference>
<dbReference type="InterPro" id="IPR021136">
    <property type="entry name" value="Flagellar_hook_control-like_C"/>
</dbReference>
<dbReference type="RefSeq" id="WP_072744580.1">
    <property type="nucleotide sequence ID" value="NZ_FQXR01000008.1"/>
</dbReference>
<dbReference type="AlphaFoldDB" id="A0A1M5XZL6"/>
<dbReference type="Gene3D" id="3.30.750.140">
    <property type="match status" value="1"/>
</dbReference>
<dbReference type="OrthoDB" id="1708370at2"/>
<protein>
    <submittedName>
        <fullName evidence="4">Hook-length control protein FliK</fullName>
    </submittedName>
</protein>